<feature type="domain" description="Glycoside hydrolase family 5" evidence="7">
    <location>
        <begin position="191"/>
        <end position="323"/>
    </location>
</feature>
<protein>
    <submittedName>
        <fullName evidence="8">Cellulase</fullName>
    </submittedName>
</protein>
<gene>
    <name evidence="8" type="ORF">AAL_00460</name>
</gene>
<keyword evidence="6" id="KW-1133">Transmembrane helix</keyword>
<dbReference type="PANTHER" id="PTHR31263">
    <property type="entry name" value="CELLULASE FAMILY PROTEIN (AFU_ORTHOLOGUE AFUA_5G14560)"/>
    <property type="match status" value="1"/>
</dbReference>
<keyword evidence="3 4" id="KW-0326">Glycosidase</keyword>
<sequence length="403" mass="44923">MGNAIRLPGPFTGDAAWAGNRQANDCAQCNDGTESPPRISLPAATATATVDDADTDLEWVKSRPGEGRSSSSSSSSSAWGTQPGKIMMVRRRPRRFWICTWVLVLLGIMCGYFLASEWSVNRAWKPDQQSLAFAGRPLPPPLNRTLITSYELPLRTSGRHIVDARGRRFRLSSVNWYGASDELFVPGGLDVQHRTTIARTIKKLGFNSVRLPYADELVTRNPVVDGRWLRANGDLVGLRALDVLEAVTSALTGEGIAVIINNHITRATWCCGADPCDAGWANDGLSPFCSVRQTEEQWVRNWETVMARFTRNALVVGVDLRNEEAPVWVGELGAPREPTVGDWRYWSHLWRFLKSVDADFGYWALNPRKPAGNASEGYALLRDDWVTPVLDYRMKDMQELMRA</sequence>
<dbReference type="SUPFAM" id="SSF51445">
    <property type="entry name" value="(Trans)glycosidases"/>
    <property type="match status" value="1"/>
</dbReference>
<dbReference type="InterPro" id="IPR001547">
    <property type="entry name" value="Glyco_hydro_5"/>
</dbReference>
<dbReference type="OrthoDB" id="442731at2759"/>
<name>A0A166RNR3_9HYPO</name>
<dbReference type="Proteomes" id="UP000078544">
    <property type="component" value="Unassembled WGS sequence"/>
</dbReference>
<evidence type="ECO:0000256" key="4">
    <source>
        <dbReference type="RuleBase" id="RU361153"/>
    </source>
</evidence>
<dbReference type="PANTHER" id="PTHR31263:SF0">
    <property type="entry name" value="CELLULASE FAMILY PROTEIN (AFU_ORTHOLOGUE AFUA_5G14560)"/>
    <property type="match status" value="1"/>
</dbReference>
<dbReference type="STRING" id="1081109.A0A166RNR3"/>
<evidence type="ECO:0000256" key="1">
    <source>
        <dbReference type="ARBA" id="ARBA00005641"/>
    </source>
</evidence>
<dbReference type="Gene3D" id="3.20.20.80">
    <property type="entry name" value="Glycosidases"/>
    <property type="match status" value="2"/>
</dbReference>
<dbReference type="EMBL" id="AZGY01000001">
    <property type="protein sequence ID" value="OAA32995.1"/>
    <property type="molecule type" value="Genomic_DNA"/>
</dbReference>
<dbReference type="GO" id="GO:0000272">
    <property type="term" value="P:polysaccharide catabolic process"/>
    <property type="evidence" value="ECO:0007669"/>
    <property type="project" value="InterPro"/>
</dbReference>
<evidence type="ECO:0000256" key="6">
    <source>
        <dbReference type="SAM" id="Phobius"/>
    </source>
</evidence>
<accession>A0A166RNR3</accession>
<organism evidence="8 9">
    <name type="scientific">Moelleriella libera RCEF 2490</name>
    <dbReference type="NCBI Taxonomy" id="1081109"/>
    <lineage>
        <taxon>Eukaryota</taxon>
        <taxon>Fungi</taxon>
        <taxon>Dikarya</taxon>
        <taxon>Ascomycota</taxon>
        <taxon>Pezizomycotina</taxon>
        <taxon>Sordariomycetes</taxon>
        <taxon>Hypocreomycetidae</taxon>
        <taxon>Hypocreales</taxon>
        <taxon>Clavicipitaceae</taxon>
        <taxon>Moelleriella</taxon>
    </lineage>
</organism>
<evidence type="ECO:0000256" key="5">
    <source>
        <dbReference type="SAM" id="MobiDB-lite"/>
    </source>
</evidence>
<evidence type="ECO:0000259" key="7">
    <source>
        <dbReference type="Pfam" id="PF00150"/>
    </source>
</evidence>
<dbReference type="Pfam" id="PF00150">
    <property type="entry name" value="Cellulase"/>
    <property type="match status" value="1"/>
</dbReference>
<evidence type="ECO:0000256" key="3">
    <source>
        <dbReference type="ARBA" id="ARBA00023295"/>
    </source>
</evidence>
<keyword evidence="6" id="KW-0812">Transmembrane</keyword>
<reference evidence="8 9" key="1">
    <citation type="journal article" date="2016" name="Genome Biol. Evol.">
        <title>Divergent and convergent evolution of fungal pathogenicity.</title>
        <authorList>
            <person name="Shang Y."/>
            <person name="Xiao G."/>
            <person name="Zheng P."/>
            <person name="Cen K."/>
            <person name="Zhan S."/>
            <person name="Wang C."/>
        </authorList>
    </citation>
    <scope>NUCLEOTIDE SEQUENCE [LARGE SCALE GENOMIC DNA]</scope>
    <source>
        <strain evidence="8 9">RCEF 2490</strain>
    </source>
</reference>
<evidence type="ECO:0000313" key="9">
    <source>
        <dbReference type="Proteomes" id="UP000078544"/>
    </source>
</evidence>
<dbReference type="AlphaFoldDB" id="A0A166RNR3"/>
<keyword evidence="6" id="KW-0472">Membrane</keyword>
<keyword evidence="2 4" id="KW-0378">Hydrolase</keyword>
<feature type="transmembrane region" description="Helical" evidence="6">
    <location>
        <begin position="96"/>
        <end position="115"/>
    </location>
</feature>
<dbReference type="GO" id="GO:0004553">
    <property type="term" value="F:hydrolase activity, hydrolyzing O-glycosyl compounds"/>
    <property type="evidence" value="ECO:0007669"/>
    <property type="project" value="InterPro"/>
</dbReference>
<keyword evidence="9" id="KW-1185">Reference proteome</keyword>
<evidence type="ECO:0000256" key="2">
    <source>
        <dbReference type="ARBA" id="ARBA00022801"/>
    </source>
</evidence>
<proteinExistence type="inferred from homology"/>
<dbReference type="InterPro" id="IPR017853">
    <property type="entry name" value="GH"/>
</dbReference>
<comment type="similarity">
    <text evidence="1 4">Belongs to the glycosyl hydrolase 5 (cellulase A) family.</text>
</comment>
<evidence type="ECO:0000313" key="8">
    <source>
        <dbReference type="EMBL" id="OAA32995.1"/>
    </source>
</evidence>
<feature type="region of interest" description="Disordered" evidence="5">
    <location>
        <begin position="60"/>
        <end position="81"/>
    </location>
</feature>
<comment type="caution">
    <text evidence="8">The sequence shown here is derived from an EMBL/GenBank/DDBJ whole genome shotgun (WGS) entry which is preliminary data.</text>
</comment>